<evidence type="ECO:0000256" key="2">
    <source>
        <dbReference type="ARBA" id="ARBA00023125"/>
    </source>
</evidence>
<feature type="domain" description="BZIP" evidence="5">
    <location>
        <begin position="398"/>
        <end position="450"/>
    </location>
</feature>
<proteinExistence type="predicted"/>
<feature type="region of interest" description="Disordered" evidence="4">
    <location>
        <begin position="359"/>
        <end position="390"/>
    </location>
</feature>
<evidence type="ECO:0000256" key="4">
    <source>
        <dbReference type="SAM" id="MobiDB-lite"/>
    </source>
</evidence>
<evidence type="ECO:0000313" key="6">
    <source>
        <dbReference type="EMBL" id="JAG85674.1"/>
    </source>
</evidence>
<dbReference type="EMBL" id="GCHU01025067">
    <property type="protein sequence ID" value="JAG85674.1"/>
    <property type="molecule type" value="Transcribed_RNA"/>
</dbReference>
<reference evidence="6" key="1">
    <citation type="submission" date="2015-02" db="EMBL/GenBank/DDBJ databases">
        <title>A transcriptome of Wollemia nobilis - a relic of Gondwana.</title>
        <authorList>
            <person name="Chia J.Y."/>
            <person name="Leong Y.S."/>
            <person name="Abdul Karim S."/>
            <person name="Wan Azmi N."/>
            <person name="Hercus R."/>
            <person name="Croft L."/>
        </authorList>
    </citation>
    <scope>NUCLEOTIDE SEQUENCE</scope>
    <source>
        <strain evidence="6">MaeBrown</strain>
        <tissue evidence="6">Leaf</tissue>
    </source>
</reference>
<dbReference type="GO" id="GO:0005634">
    <property type="term" value="C:nucleus"/>
    <property type="evidence" value="ECO:0007669"/>
    <property type="project" value="UniProtKB-SubCell"/>
</dbReference>
<dbReference type="SMART" id="SM00338">
    <property type="entry name" value="BRLZ"/>
    <property type="match status" value="1"/>
</dbReference>
<dbReference type="InterPro" id="IPR004827">
    <property type="entry name" value="bZIP"/>
</dbReference>
<dbReference type="PANTHER" id="PTHR22952">
    <property type="entry name" value="CAMP-RESPONSE ELEMENT BINDING PROTEIN-RELATED"/>
    <property type="match status" value="1"/>
</dbReference>
<feature type="region of interest" description="Disordered" evidence="4">
    <location>
        <begin position="437"/>
        <end position="481"/>
    </location>
</feature>
<evidence type="ECO:0000256" key="3">
    <source>
        <dbReference type="ARBA" id="ARBA00023242"/>
    </source>
</evidence>
<dbReference type="CDD" id="cd14707">
    <property type="entry name" value="bZIP_plant_BZIP46"/>
    <property type="match status" value="1"/>
</dbReference>
<keyword evidence="3" id="KW-0539">Nucleus</keyword>
<dbReference type="AlphaFoldDB" id="A0A0C9RQF6"/>
<dbReference type="PROSITE" id="PS50217">
    <property type="entry name" value="BZIP"/>
    <property type="match status" value="1"/>
</dbReference>
<dbReference type="PROSITE" id="PS00036">
    <property type="entry name" value="BZIP_BASIC"/>
    <property type="match status" value="1"/>
</dbReference>
<dbReference type="GO" id="GO:0003700">
    <property type="term" value="F:DNA-binding transcription factor activity"/>
    <property type="evidence" value="ECO:0007669"/>
    <property type="project" value="InterPro"/>
</dbReference>
<name>A0A0C9RQF6_9CONI</name>
<evidence type="ECO:0000259" key="5">
    <source>
        <dbReference type="PROSITE" id="PS50217"/>
    </source>
</evidence>
<accession>A0A0C9RQF6</accession>
<dbReference type="Gene3D" id="1.20.5.170">
    <property type="match status" value="1"/>
</dbReference>
<feature type="compositionally biased region" description="Basic and acidic residues" evidence="4">
    <location>
        <begin position="437"/>
        <end position="449"/>
    </location>
</feature>
<feature type="compositionally biased region" description="Polar residues" evidence="4">
    <location>
        <begin position="359"/>
        <end position="376"/>
    </location>
</feature>
<comment type="subcellular location">
    <subcellularLocation>
        <location evidence="1">Nucleus</location>
    </subcellularLocation>
</comment>
<dbReference type="FunFam" id="1.20.5.170:FF:000036">
    <property type="entry name" value="ABSCISIC ACID-INSENSITIVE 5-like protein 2"/>
    <property type="match status" value="1"/>
</dbReference>
<dbReference type="GO" id="GO:0045893">
    <property type="term" value="P:positive regulation of DNA-templated transcription"/>
    <property type="evidence" value="ECO:0007669"/>
    <property type="project" value="InterPro"/>
</dbReference>
<dbReference type="PANTHER" id="PTHR22952:SF463">
    <property type="entry name" value="ABSCISIC ACID-INSENSITIVE 5-LIKE PROTEIN 7"/>
    <property type="match status" value="1"/>
</dbReference>
<sequence length="481" mass="51378">MNPMSSHGDPRALVDTTGVQGGVAKMGSFSLARQTSIYSLTLEEFRNSLGEPGKNFGSMNMDEFLKNIWTAEESQAMAAAMGAALDGTAGGGGGLARQASLQRQGSLTLPRTLSRKTVDEVWKDIFKENTDVNGNGCQNAHRQATFGEMTLEDFLVKAGVVREEPEPYGGRFGNGQFPGFGGNSMERNEEGMGISNSLALGFSDRGGAGNGELRNKGGAAAPGMASLTLSPASNALSNQAAIDVINLEALKASQQQQQTDWLNNQYRTAIAQQQQQQHHHQLLQQHQQQQHAADAAAAAVYASVKRQGNGALMGSALGGALGLSPTGIGNGLQGGLGVGLAGLGATALTIGAGSPANQLSSDGVGTSHGENSTVSPMQYGLNGDLRGRKRGGPVEKVIERRQRRMIKNRESAARSRARKQAYTVELEAEVTQLKEENRELRRKQEEMTERRKKQMLETMAPLSQQFGSKTRKLRRTQTGPW</sequence>
<organism evidence="6">
    <name type="scientific">Wollemia nobilis</name>
    <dbReference type="NCBI Taxonomy" id="56998"/>
    <lineage>
        <taxon>Eukaryota</taxon>
        <taxon>Viridiplantae</taxon>
        <taxon>Streptophyta</taxon>
        <taxon>Embryophyta</taxon>
        <taxon>Tracheophyta</taxon>
        <taxon>Spermatophyta</taxon>
        <taxon>Pinopsida</taxon>
        <taxon>Pinidae</taxon>
        <taxon>Conifers II</taxon>
        <taxon>Araucariales</taxon>
        <taxon>Araucariaceae</taxon>
        <taxon>Wollemia</taxon>
    </lineage>
</organism>
<evidence type="ECO:0000256" key="1">
    <source>
        <dbReference type="ARBA" id="ARBA00004123"/>
    </source>
</evidence>
<dbReference type="Pfam" id="PF00170">
    <property type="entry name" value="bZIP_1"/>
    <property type="match status" value="1"/>
</dbReference>
<keyword evidence="2" id="KW-0238">DNA-binding</keyword>
<protein>
    <submittedName>
        <fullName evidence="6">TSA: Wollemia nobilis Ref_Wollemi_Transcript_25256_2243 transcribed RNA sequence</fullName>
    </submittedName>
</protein>
<dbReference type="SUPFAM" id="SSF57959">
    <property type="entry name" value="Leucine zipper domain"/>
    <property type="match status" value="1"/>
</dbReference>
<dbReference type="GO" id="GO:0003677">
    <property type="term" value="F:DNA binding"/>
    <property type="evidence" value="ECO:0007669"/>
    <property type="project" value="UniProtKB-KW"/>
</dbReference>
<dbReference type="InterPro" id="IPR046347">
    <property type="entry name" value="bZIP_sf"/>
</dbReference>
<dbReference type="InterPro" id="IPR043452">
    <property type="entry name" value="BZIP46-like"/>
</dbReference>